<protein>
    <submittedName>
        <fullName evidence="2">Carboxypeptidase-like regulatory domain-containing protein</fullName>
    </submittedName>
</protein>
<dbReference type="Gene3D" id="2.60.40.1120">
    <property type="entry name" value="Carboxypeptidase-like, regulatory domain"/>
    <property type="match status" value="1"/>
</dbReference>
<dbReference type="SUPFAM" id="SSF49464">
    <property type="entry name" value="Carboxypeptidase regulatory domain-like"/>
    <property type="match status" value="1"/>
</dbReference>
<keyword evidence="3" id="KW-1185">Reference proteome</keyword>
<gene>
    <name evidence="2" type="ORF">RT717_05040</name>
</gene>
<feature type="signal peptide" evidence="1">
    <location>
        <begin position="1"/>
        <end position="19"/>
    </location>
</feature>
<accession>A0ABZ0ISJ7</accession>
<reference evidence="2 3" key="1">
    <citation type="journal article" date="2023" name="Microbiol. Resour. Announc.">
        <title>Complete Genome Sequence of Imperialibacter roseus strain P4T.</title>
        <authorList>
            <person name="Tizabi D.R."/>
            <person name="Bachvaroff T."/>
            <person name="Hill R.T."/>
        </authorList>
    </citation>
    <scope>NUCLEOTIDE SEQUENCE [LARGE SCALE GENOMIC DNA]</scope>
    <source>
        <strain evidence="2 3">P4T</strain>
    </source>
</reference>
<keyword evidence="1" id="KW-0732">Signal</keyword>
<proteinExistence type="predicted"/>
<evidence type="ECO:0000313" key="2">
    <source>
        <dbReference type="EMBL" id="WOK07995.1"/>
    </source>
</evidence>
<feature type="chain" id="PRO_5046566800" evidence="1">
    <location>
        <begin position="20"/>
        <end position="308"/>
    </location>
</feature>
<dbReference type="InterPro" id="IPR008969">
    <property type="entry name" value="CarboxyPept-like_regulatory"/>
</dbReference>
<dbReference type="Pfam" id="PF13715">
    <property type="entry name" value="CarbopepD_reg_2"/>
    <property type="match status" value="1"/>
</dbReference>
<name>A0ABZ0ISJ7_9BACT</name>
<dbReference type="Proteomes" id="UP001302349">
    <property type="component" value="Chromosome"/>
</dbReference>
<dbReference type="EMBL" id="CP136051">
    <property type="protein sequence ID" value="WOK07995.1"/>
    <property type="molecule type" value="Genomic_DNA"/>
</dbReference>
<evidence type="ECO:0000256" key="1">
    <source>
        <dbReference type="SAM" id="SignalP"/>
    </source>
</evidence>
<dbReference type="RefSeq" id="WP_317490643.1">
    <property type="nucleotide sequence ID" value="NZ_CP136051.1"/>
</dbReference>
<organism evidence="2 3">
    <name type="scientific">Imperialibacter roseus</name>
    <dbReference type="NCBI Taxonomy" id="1324217"/>
    <lineage>
        <taxon>Bacteria</taxon>
        <taxon>Pseudomonadati</taxon>
        <taxon>Bacteroidota</taxon>
        <taxon>Cytophagia</taxon>
        <taxon>Cytophagales</taxon>
        <taxon>Flammeovirgaceae</taxon>
        <taxon>Imperialibacter</taxon>
    </lineage>
</organism>
<sequence length="308" mass="34010">MRKALLICVLASIYSLASAQRPLSDLKLSNKLYTGKVEQVLKEMSTELKVDIVNHAEETNSIWYTFRGMNTSLEAFLAGMCKEYKLKYVIDQEQVIHIYDRKADTSAIKVSSSNDLTATEPPESFNFTLSGYIKDIYSGENLPYATIAVKESVLGTQSNANGFFSLVGVPSDTVLLEVRYIGYNTTSIRLNPSLPKSGLIIEVEPASTELQEVVVQSEREDLMQIDAAEGLSLLKMSPKQMSKLPNVGEKDMMRALQLMPGISASNESSSGCTSGAVPLIKTWFFTMDSLCIRLITFMAFSLPLTPTH</sequence>
<evidence type="ECO:0000313" key="3">
    <source>
        <dbReference type="Proteomes" id="UP001302349"/>
    </source>
</evidence>